<proteinExistence type="predicted"/>
<dbReference type="AlphaFoldDB" id="A0A093Q570"/>
<reference evidence="1 2" key="1">
    <citation type="submission" date="2014-06" db="EMBL/GenBank/DDBJ databases">
        <title>Genome evolution of avian class.</title>
        <authorList>
            <person name="Zhang G."/>
            <person name="Li C."/>
        </authorList>
    </citation>
    <scope>NUCLEOTIDE SEQUENCE [LARGE SCALE GENOMIC DNA]</scope>
    <source>
        <strain evidence="1">BGI_N305</strain>
    </source>
</reference>
<gene>
    <name evidence="1" type="ORF">N305_09483</name>
</gene>
<accession>A0A093Q570</accession>
<feature type="non-terminal residue" evidence="1">
    <location>
        <position position="86"/>
    </location>
</feature>
<sequence>ENPGAVAPASTTILEQISDYKPQISNGNTLGYIAANIYQTQPPPVLPEPEMSIFGDYTSPVPHLWDGEGGAPQVCLLEKINLILNN</sequence>
<keyword evidence="2" id="KW-1185">Reference proteome</keyword>
<dbReference type="OrthoDB" id="9897281at2759"/>
<feature type="non-terminal residue" evidence="1">
    <location>
        <position position="1"/>
    </location>
</feature>
<organism evidence="1 2">
    <name type="scientific">Manacus vitellinus</name>
    <name type="common">golden-collared manakin</name>
    <dbReference type="NCBI Taxonomy" id="328815"/>
    <lineage>
        <taxon>Eukaryota</taxon>
        <taxon>Metazoa</taxon>
        <taxon>Chordata</taxon>
        <taxon>Craniata</taxon>
        <taxon>Vertebrata</taxon>
        <taxon>Euteleostomi</taxon>
        <taxon>Archelosauria</taxon>
        <taxon>Archosauria</taxon>
        <taxon>Dinosauria</taxon>
        <taxon>Saurischia</taxon>
        <taxon>Theropoda</taxon>
        <taxon>Coelurosauria</taxon>
        <taxon>Aves</taxon>
        <taxon>Neognathae</taxon>
        <taxon>Neoaves</taxon>
        <taxon>Telluraves</taxon>
        <taxon>Australaves</taxon>
        <taxon>Passeriformes</taxon>
        <taxon>Pipridae</taxon>
        <taxon>Manacus</taxon>
    </lineage>
</organism>
<dbReference type="STRING" id="328815.ENSMVIP00005009784"/>
<evidence type="ECO:0000313" key="1">
    <source>
        <dbReference type="EMBL" id="KFW79352.1"/>
    </source>
</evidence>
<dbReference type="EMBL" id="KL670491">
    <property type="protein sequence ID" value="KFW79352.1"/>
    <property type="molecule type" value="Genomic_DNA"/>
</dbReference>
<dbReference type="Proteomes" id="UP000053258">
    <property type="component" value="Unassembled WGS sequence"/>
</dbReference>
<evidence type="ECO:0000313" key="2">
    <source>
        <dbReference type="Proteomes" id="UP000053258"/>
    </source>
</evidence>
<name>A0A093Q570_9PASS</name>
<protein>
    <submittedName>
        <fullName evidence="1">Uncharacterized protein</fullName>
    </submittedName>
</protein>